<dbReference type="Pfam" id="PF13149">
    <property type="entry name" value="Mfa_like_1"/>
    <property type="match status" value="1"/>
</dbReference>
<dbReference type="CDD" id="cd13120">
    <property type="entry name" value="BF2867_like_N"/>
    <property type="match status" value="1"/>
</dbReference>
<dbReference type="PROSITE" id="PS51257">
    <property type="entry name" value="PROKAR_LIPOPROTEIN"/>
    <property type="match status" value="1"/>
</dbReference>
<dbReference type="RefSeq" id="WP_005817494.1">
    <property type="nucleotide sequence ID" value="NZ_CAXSVT010000002.1"/>
</dbReference>
<accession>A0A9X9IMT5</accession>
<dbReference type="CDD" id="cd13121">
    <property type="entry name" value="BF2867_like_C"/>
    <property type="match status" value="1"/>
</dbReference>
<reference evidence="1" key="1">
    <citation type="submission" date="2022-08" db="EMBL/GenBank/DDBJ databases">
        <title>Genome Sequencing of Bacteroides fragilis Group Isolates with Nanopore Technology.</title>
        <authorList>
            <person name="Tisza M.J."/>
            <person name="Smith D."/>
            <person name="Dekker J.P."/>
        </authorList>
    </citation>
    <scope>NUCLEOTIDE SEQUENCE</scope>
    <source>
        <strain evidence="1">BFG-49</strain>
    </source>
</reference>
<dbReference type="EMBL" id="CP103070">
    <property type="protein sequence ID" value="UVO90040.1"/>
    <property type="molecule type" value="Genomic_DNA"/>
</dbReference>
<gene>
    <name evidence="1" type="ORF">NXW39_00090</name>
</gene>
<name>A0A9X9IMT5_BACFG</name>
<evidence type="ECO:0000313" key="1">
    <source>
        <dbReference type="EMBL" id="UVO90040.1"/>
    </source>
</evidence>
<proteinExistence type="predicted"/>
<organism evidence="1 2">
    <name type="scientific">Bacteroides fragilis</name>
    <dbReference type="NCBI Taxonomy" id="817"/>
    <lineage>
        <taxon>Bacteria</taxon>
        <taxon>Pseudomonadati</taxon>
        <taxon>Bacteroidota</taxon>
        <taxon>Bacteroidia</taxon>
        <taxon>Bacteroidales</taxon>
        <taxon>Bacteroidaceae</taxon>
        <taxon>Bacteroides</taxon>
    </lineage>
</organism>
<protein>
    <submittedName>
        <fullName evidence="1">Fimbrillin family protein</fullName>
    </submittedName>
</protein>
<dbReference type="InterPro" id="IPR025049">
    <property type="entry name" value="Mfa-like_1"/>
</dbReference>
<evidence type="ECO:0000313" key="2">
    <source>
        <dbReference type="Proteomes" id="UP001058403"/>
    </source>
</evidence>
<sequence>MMTYRLQGCKKSAVIGWMAGMLLLAGCTQDKLADTSQGEMLPEGKYPMTFTVTGLEATATTRGTTDGTWDGGEEVAVQVGDVVKKYVAVGSGESTTLQPADPDNAFYWQNTNDTKQVSAWYIGKGYNNVPPTKTNPAWKWSVQSNQNNDNGYQQSDFLYAPQITCSFGGTSSLTFSHKTAKVVINIRKYGVATDDKDIESITILRTMLTGATTYINRELTFAGNGESSRESITPKLSGQNTNVSFEANKPAETALASYQALVIPDNDIHQISIEIKMKGYTPFKYKLVVSAVSNKWESGMQYTYNLTIKGEKVTATVASTEMTWTDGDNGGSGGNGSVEI</sequence>
<dbReference type="InterPro" id="IPR042278">
    <property type="entry name" value="Mfa-like_1_N"/>
</dbReference>
<dbReference type="Gene3D" id="2.60.40.2630">
    <property type="match status" value="1"/>
</dbReference>
<dbReference type="AlphaFoldDB" id="A0A9X9IMT5"/>
<dbReference type="Gene3D" id="2.60.40.2620">
    <property type="entry name" value="Fimbrillin-like"/>
    <property type="match status" value="1"/>
</dbReference>
<dbReference type="Proteomes" id="UP001058403">
    <property type="component" value="Chromosome"/>
</dbReference>